<dbReference type="Gene3D" id="3.10.450.350">
    <property type="match status" value="1"/>
</dbReference>
<dbReference type="PANTHER" id="PTHR21666">
    <property type="entry name" value="PEPTIDASE-RELATED"/>
    <property type="match status" value="1"/>
</dbReference>
<dbReference type="AlphaFoldDB" id="C8WZJ9"/>
<dbReference type="MEROPS" id="M23.009"/>
<dbReference type="GO" id="GO:0030313">
    <property type="term" value="C:cell envelope"/>
    <property type="evidence" value="ECO:0007669"/>
    <property type="project" value="UniProtKB-SubCell"/>
</dbReference>
<keyword evidence="7" id="KW-0482">Metalloprotease</keyword>
<dbReference type="GO" id="GO:0004222">
    <property type="term" value="F:metalloendopeptidase activity"/>
    <property type="evidence" value="ECO:0007669"/>
    <property type="project" value="TreeGrafter"/>
</dbReference>
<evidence type="ECO:0000256" key="2">
    <source>
        <dbReference type="ARBA" id="ARBA00004196"/>
    </source>
</evidence>
<keyword evidence="5" id="KW-0378">Hydrolase</keyword>
<proteinExistence type="predicted"/>
<dbReference type="OrthoDB" id="9815245at2"/>
<evidence type="ECO:0000256" key="7">
    <source>
        <dbReference type="ARBA" id="ARBA00023049"/>
    </source>
</evidence>
<feature type="compositionally biased region" description="Polar residues" evidence="8">
    <location>
        <begin position="52"/>
        <end position="75"/>
    </location>
</feature>
<comment type="cofactor">
    <cofactor evidence="1">
        <name>Zn(2+)</name>
        <dbReference type="ChEBI" id="CHEBI:29105"/>
    </cofactor>
</comment>
<dbReference type="InterPro" id="IPR050570">
    <property type="entry name" value="Cell_wall_metabolism_enzyme"/>
</dbReference>
<dbReference type="InterPro" id="IPR011055">
    <property type="entry name" value="Dup_hybrid_motif"/>
</dbReference>
<evidence type="ECO:0000256" key="6">
    <source>
        <dbReference type="ARBA" id="ARBA00022833"/>
    </source>
</evidence>
<gene>
    <name evidence="11" type="ordered locus">Dret_0172</name>
</gene>
<evidence type="ECO:0000259" key="9">
    <source>
        <dbReference type="Pfam" id="PF01551"/>
    </source>
</evidence>
<comment type="subcellular location">
    <subcellularLocation>
        <location evidence="2">Cell envelope</location>
    </subcellularLocation>
</comment>
<accession>C8WZJ9</accession>
<keyword evidence="4" id="KW-0479">Metal-binding</keyword>
<feature type="domain" description="M23ase beta-sheet core" evidence="9">
    <location>
        <begin position="325"/>
        <end position="421"/>
    </location>
</feature>
<reference evidence="12" key="1">
    <citation type="submission" date="2009-09" db="EMBL/GenBank/DDBJ databases">
        <title>The complete chromosome of Desulfohalobium retbaense DSM 5692.</title>
        <authorList>
            <consortium name="US DOE Joint Genome Institute (JGI-PGF)"/>
            <person name="Lucas S."/>
            <person name="Copeland A."/>
            <person name="Lapidus A."/>
            <person name="Glavina del Rio T."/>
            <person name="Dalin E."/>
            <person name="Tice H."/>
            <person name="Bruce D."/>
            <person name="Goodwin L."/>
            <person name="Pitluck S."/>
            <person name="Kyrpides N."/>
            <person name="Mavromatis K."/>
            <person name="Ivanova N."/>
            <person name="Mikhailova N."/>
            <person name="Munk A.C."/>
            <person name="Brettin T."/>
            <person name="Detter J.C."/>
            <person name="Han C."/>
            <person name="Tapia R."/>
            <person name="Larimer F."/>
            <person name="Land M."/>
            <person name="Hauser L."/>
            <person name="Markowitz V."/>
            <person name="Cheng J.-F."/>
            <person name="Hugenholtz P."/>
            <person name="Woyke T."/>
            <person name="Wu D."/>
            <person name="Spring S."/>
            <person name="Klenk H.-P."/>
            <person name="Eisen J.A."/>
        </authorList>
    </citation>
    <scope>NUCLEOTIDE SEQUENCE [LARGE SCALE GENOMIC DNA]</scope>
    <source>
        <strain evidence="12">DSM 5692</strain>
    </source>
</reference>
<dbReference type="CDD" id="cd12797">
    <property type="entry name" value="M23_peptidase"/>
    <property type="match status" value="1"/>
</dbReference>
<dbReference type="Proteomes" id="UP000001052">
    <property type="component" value="Chromosome"/>
</dbReference>
<reference evidence="11 12" key="2">
    <citation type="journal article" date="2010" name="Stand. Genomic Sci.">
        <title>Complete genome sequence of Desulfohalobium retbaense type strain (HR(100)).</title>
        <authorList>
            <person name="Spring S."/>
            <person name="Nolan M."/>
            <person name="Lapidus A."/>
            <person name="Glavina Del Rio T."/>
            <person name="Copeland A."/>
            <person name="Tice H."/>
            <person name="Cheng J.F."/>
            <person name="Lucas S."/>
            <person name="Land M."/>
            <person name="Chen F."/>
            <person name="Bruce D."/>
            <person name="Goodwin L."/>
            <person name="Pitluck S."/>
            <person name="Ivanova N."/>
            <person name="Mavromatis K."/>
            <person name="Mikhailova N."/>
            <person name="Pati A."/>
            <person name="Chen A."/>
            <person name="Palaniappan K."/>
            <person name="Hauser L."/>
            <person name="Chang Y.J."/>
            <person name="Jeffries C.D."/>
            <person name="Munk C."/>
            <person name="Kiss H."/>
            <person name="Chain P."/>
            <person name="Han C."/>
            <person name="Brettin T."/>
            <person name="Detter J.C."/>
            <person name="Schuler E."/>
            <person name="Goker M."/>
            <person name="Rohde M."/>
            <person name="Bristow J."/>
            <person name="Eisen J.A."/>
            <person name="Markowitz V."/>
            <person name="Hugenholtz P."/>
            <person name="Kyrpides N.C."/>
            <person name="Klenk H.P."/>
        </authorList>
    </citation>
    <scope>NUCLEOTIDE SEQUENCE [LARGE SCALE GENOMIC DNA]</scope>
    <source>
        <strain evidence="11 12">DSM 5692</strain>
    </source>
</reference>
<dbReference type="SUPFAM" id="SSF51261">
    <property type="entry name" value="Duplicated hybrid motif"/>
    <property type="match status" value="1"/>
</dbReference>
<dbReference type="eggNOG" id="COG0739">
    <property type="taxonomic scope" value="Bacteria"/>
</dbReference>
<feature type="region of interest" description="Disordered" evidence="8">
    <location>
        <begin position="45"/>
        <end position="91"/>
    </location>
</feature>
<keyword evidence="12" id="KW-1185">Reference proteome</keyword>
<dbReference type="PANTHER" id="PTHR21666:SF288">
    <property type="entry name" value="CELL DIVISION PROTEIN YTFB"/>
    <property type="match status" value="1"/>
</dbReference>
<feature type="domain" description="Csd3-like second N-terminal" evidence="10">
    <location>
        <begin position="192"/>
        <end position="311"/>
    </location>
</feature>
<dbReference type="GO" id="GO:0046872">
    <property type="term" value="F:metal ion binding"/>
    <property type="evidence" value="ECO:0007669"/>
    <property type="project" value="UniProtKB-KW"/>
</dbReference>
<protein>
    <submittedName>
        <fullName evidence="11">Peptidase M23</fullName>
    </submittedName>
</protein>
<name>C8WZJ9_DESRD</name>
<dbReference type="EMBL" id="CP001734">
    <property type="protein sequence ID" value="ACV67474.1"/>
    <property type="molecule type" value="Genomic_DNA"/>
</dbReference>
<organism evidence="11 12">
    <name type="scientific">Desulfohalobium retbaense (strain ATCC 49708 / DSM 5692 / JCM 16813 / HR100)</name>
    <dbReference type="NCBI Taxonomy" id="485915"/>
    <lineage>
        <taxon>Bacteria</taxon>
        <taxon>Pseudomonadati</taxon>
        <taxon>Thermodesulfobacteriota</taxon>
        <taxon>Desulfovibrionia</taxon>
        <taxon>Desulfovibrionales</taxon>
        <taxon>Desulfohalobiaceae</taxon>
        <taxon>Desulfohalobium</taxon>
    </lineage>
</organism>
<dbReference type="HOGENOM" id="CLU_026846_4_3_7"/>
<dbReference type="Pfam" id="PF01551">
    <property type="entry name" value="Peptidase_M23"/>
    <property type="match status" value="1"/>
</dbReference>
<dbReference type="Pfam" id="PF19425">
    <property type="entry name" value="Csd3_N2"/>
    <property type="match status" value="1"/>
</dbReference>
<dbReference type="InterPro" id="IPR016047">
    <property type="entry name" value="M23ase_b-sheet_dom"/>
</dbReference>
<dbReference type="STRING" id="485915.Dret_0172"/>
<evidence type="ECO:0000259" key="10">
    <source>
        <dbReference type="Pfam" id="PF19425"/>
    </source>
</evidence>
<evidence type="ECO:0000313" key="12">
    <source>
        <dbReference type="Proteomes" id="UP000001052"/>
    </source>
</evidence>
<evidence type="ECO:0000256" key="1">
    <source>
        <dbReference type="ARBA" id="ARBA00001947"/>
    </source>
</evidence>
<sequence length="465" mass="51671">MRIAPHSRHKLHFQRPRKTSPRRVGIVAVLGLILFAASLISLPEDEPPKPNFQDTSSPVQAGQPQQTSKAQQTASKPVAKEPSLGSQMAAPRAEAALPPLETTKGTIQPGQTATQLLANYFEAPTIYALSRQCEEVYPLTRLKAGQPYTIASRNGEFKQLSYEINETAKLLIEKQDGEFCVAKQPIAYETRKTLVSGTIHSSLYTAVSEAGEEPEFALLLAEIFAWDVDFVRDLRQGDHFTALVEKRYRKGKHSGYGRILAASFTNKGKTFQAFWYEDTQGEGSYFDARGQSVRKAFLKAPLSFTRISSGYSNNRLHPVLKIRRPHHGIDYAARTGTPIKTVGDGVIMTRSYAKGAGRYVKVRHPNGYVTVYNHMSRFASNLRTGQKVRQGEVIGYVGSTGLSTGPHLDFRMKKHGTYVNPLKVESPPCEPVPSEEKERFQAHIQPLLAQLQQAEQQYLATAETP</sequence>
<dbReference type="Gene3D" id="2.70.70.10">
    <property type="entry name" value="Glucose Permease (Domain IIA)"/>
    <property type="match status" value="1"/>
</dbReference>
<evidence type="ECO:0000256" key="3">
    <source>
        <dbReference type="ARBA" id="ARBA00022670"/>
    </source>
</evidence>
<feature type="region of interest" description="Disordered" evidence="8">
    <location>
        <begin position="1"/>
        <end position="20"/>
    </location>
</feature>
<evidence type="ECO:0000313" key="11">
    <source>
        <dbReference type="EMBL" id="ACV67474.1"/>
    </source>
</evidence>
<keyword evidence="3" id="KW-0645">Protease</keyword>
<dbReference type="GO" id="GO:0006508">
    <property type="term" value="P:proteolysis"/>
    <property type="evidence" value="ECO:0007669"/>
    <property type="project" value="UniProtKB-KW"/>
</dbReference>
<dbReference type="RefSeq" id="WP_015750633.1">
    <property type="nucleotide sequence ID" value="NC_013223.1"/>
</dbReference>
<evidence type="ECO:0000256" key="4">
    <source>
        <dbReference type="ARBA" id="ARBA00022723"/>
    </source>
</evidence>
<evidence type="ECO:0000256" key="5">
    <source>
        <dbReference type="ARBA" id="ARBA00022801"/>
    </source>
</evidence>
<dbReference type="KEGG" id="drt:Dret_0172"/>
<keyword evidence="6" id="KW-0862">Zinc</keyword>
<dbReference type="InterPro" id="IPR045834">
    <property type="entry name" value="Csd3_N2"/>
</dbReference>
<evidence type="ECO:0000256" key="8">
    <source>
        <dbReference type="SAM" id="MobiDB-lite"/>
    </source>
</evidence>